<keyword evidence="1" id="KW-0472">Membrane</keyword>
<dbReference type="InterPro" id="IPR051311">
    <property type="entry name" value="DedA_domain"/>
</dbReference>
<gene>
    <name evidence="2" type="ORF">METZ01_LOCUS18035</name>
</gene>
<protein>
    <recommendedName>
        <fullName evidence="3">Cytochrome B</fullName>
    </recommendedName>
</protein>
<evidence type="ECO:0008006" key="3">
    <source>
        <dbReference type="Google" id="ProtNLM"/>
    </source>
</evidence>
<dbReference type="AlphaFoldDB" id="A0A381PDV4"/>
<sequence length="204" mass="23490">MSWLRRLYDWALSWANSPYAVPALFTVSFVESSFFPIPADPLLIALVLGLRQRAFYYAFICTAGSVLGGIFGYFVGSFLWWTEAMEFSSIATFFFTYMPGFTEELFYNIQTQYESYNFVVIFTAAFTPIPYKVFSISAGAFDINFFTFVVASILGRGLRFYGITIVLWYFGKPVKRIIDKYFDLLAILLLLISIISYIIIVYIF</sequence>
<feature type="transmembrane region" description="Helical" evidence="1">
    <location>
        <begin position="87"/>
        <end position="106"/>
    </location>
</feature>
<feature type="transmembrane region" description="Helical" evidence="1">
    <location>
        <begin position="182"/>
        <end position="203"/>
    </location>
</feature>
<organism evidence="2">
    <name type="scientific">marine metagenome</name>
    <dbReference type="NCBI Taxonomy" id="408172"/>
    <lineage>
        <taxon>unclassified sequences</taxon>
        <taxon>metagenomes</taxon>
        <taxon>ecological metagenomes</taxon>
    </lineage>
</organism>
<dbReference type="GO" id="GO:0005886">
    <property type="term" value="C:plasma membrane"/>
    <property type="evidence" value="ECO:0007669"/>
    <property type="project" value="TreeGrafter"/>
</dbReference>
<dbReference type="PANTHER" id="PTHR42709:SF11">
    <property type="entry name" value="DEDA FAMILY PROTEIN"/>
    <property type="match status" value="1"/>
</dbReference>
<proteinExistence type="predicted"/>
<accession>A0A381PDV4</accession>
<feature type="transmembrane region" description="Helical" evidence="1">
    <location>
        <begin position="145"/>
        <end position="170"/>
    </location>
</feature>
<evidence type="ECO:0000256" key="1">
    <source>
        <dbReference type="SAM" id="Phobius"/>
    </source>
</evidence>
<feature type="transmembrane region" description="Helical" evidence="1">
    <location>
        <begin position="118"/>
        <end position="139"/>
    </location>
</feature>
<name>A0A381PDV4_9ZZZZ</name>
<evidence type="ECO:0000313" key="2">
    <source>
        <dbReference type="EMBL" id="SUZ65181.1"/>
    </source>
</evidence>
<dbReference type="EMBL" id="UINC01000952">
    <property type="protein sequence ID" value="SUZ65181.1"/>
    <property type="molecule type" value="Genomic_DNA"/>
</dbReference>
<reference evidence="2" key="1">
    <citation type="submission" date="2018-05" db="EMBL/GenBank/DDBJ databases">
        <authorList>
            <person name="Lanie J.A."/>
            <person name="Ng W.-L."/>
            <person name="Kazmierczak K.M."/>
            <person name="Andrzejewski T.M."/>
            <person name="Davidsen T.M."/>
            <person name="Wayne K.J."/>
            <person name="Tettelin H."/>
            <person name="Glass J.I."/>
            <person name="Rusch D."/>
            <person name="Podicherti R."/>
            <person name="Tsui H.-C.T."/>
            <person name="Winkler M.E."/>
        </authorList>
    </citation>
    <scope>NUCLEOTIDE SEQUENCE</scope>
</reference>
<keyword evidence="1" id="KW-0812">Transmembrane</keyword>
<feature type="transmembrane region" description="Helical" evidence="1">
    <location>
        <begin position="55"/>
        <end position="81"/>
    </location>
</feature>
<dbReference type="PANTHER" id="PTHR42709">
    <property type="entry name" value="ALKALINE PHOSPHATASE LIKE PROTEIN"/>
    <property type="match status" value="1"/>
</dbReference>
<keyword evidence="1" id="KW-1133">Transmembrane helix</keyword>